<evidence type="ECO:0000313" key="2">
    <source>
        <dbReference type="EMBL" id="QSQ15000.1"/>
    </source>
</evidence>
<dbReference type="RefSeq" id="WP_206716743.1">
    <property type="nucleotide sequence ID" value="NZ_CP071091.1"/>
</dbReference>
<feature type="domain" description="DUF2169" evidence="1">
    <location>
        <begin position="21"/>
        <end position="316"/>
    </location>
</feature>
<organism evidence="2 3">
    <name type="scientific">Myxococcus landrumensis</name>
    <dbReference type="NCBI Taxonomy" id="2813577"/>
    <lineage>
        <taxon>Bacteria</taxon>
        <taxon>Pseudomonadati</taxon>
        <taxon>Myxococcota</taxon>
        <taxon>Myxococcia</taxon>
        <taxon>Myxococcales</taxon>
        <taxon>Cystobacterineae</taxon>
        <taxon>Myxococcaceae</taxon>
        <taxon>Myxococcus</taxon>
    </lineage>
</organism>
<reference evidence="2 3" key="1">
    <citation type="submission" date="2021-02" db="EMBL/GenBank/DDBJ databases">
        <title>De Novo genome assembly of isolated myxobacteria.</title>
        <authorList>
            <person name="Stevens D.C."/>
        </authorList>
    </citation>
    <scope>NUCLEOTIDE SEQUENCE [LARGE SCALE GENOMIC DNA]</scope>
    <source>
        <strain evidence="2 3">SCHIC003</strain>
    </source>
</reference>
<name>A0ABX7N8B5_9BACT</name>
<accession>A0ABX7N8B5</accession>
<dbReference type="Proteomes" id="UP000663090">
    <property type="component" value="Chromosome"/>
</dbReference>
<dbReference type="EMBL" id="CP071091">
    <property type="protein sequence ID" value="QSQ15000.1"/>
    <property type="molecule type" value="Genomic_DNA"/>
</dbReference>
<gene>
    <name evidence="2" type="ORF">JY572_02635</name>
</gene>
<protein>
    <submittedName>
        <fullName evidence="2">DUF2169 domain-containing protein</fullName>
    </submittedName>
</protein>
<sequence length="338" mass="37884">MEVIHDTPFDARLMPILDKDGSEARVVVLKATYEMVSRGVLRIAEEQVPITTVDEHMGDPASSSVRHESDGAYFKPSTDVVVVGSVFAPKGRAVRSCLAGLAIGRTSKVVQVFGDRYWSCGLMKPMISEAKPFEETPICWERAFGGVDPWASPGKVGRWEPRNPIGTGFRVNLRAENIDGVMLPNFEDPGNLITSWKDKPSPQGLGFTGRGWMPRRQYSGTYDEAWRKYRMPIPPSDFDYRFFQGAPEGLVLPEILRGGEFVRALQFSKEGVDEFRVPRLNVCFHAVSKGRRVQLEGRLDTLVLQLASRRVILTWRGKYSVGLSEPADRVRVTTHDLK</sequence>
<proteinExistence type="predicted"/>
<evidence type="ECO:0000259" key="1">
    <source>
        <dbReference type="Pfam" id="PF09937"/>
    </source>
</evidence>
<keyword evidence="3" id="KW-1185">Reference proteome</keyword>
<dbReference type="InterPro" id="IPR018683">
    <property type="entry name" value="DUF2169"/>
</dbReference>
<evidence type="ECO:0000313" key="3">
    <source>
        <dbReference type="Proteomes" id="UP000663090"/>
    </source>
</evidence>
<dbReference type="Pfam" id="PF09937">
    <property type="entry name" value="DUF2169"/>
    <property type="match status" value="1"/>
</dbReference>